<evidence type="ECO:0000256" key="3">
    <source>
        <dbReference type="ARBA" id="ARBA00022490"/>
    </source>
</evidence>
<dbReference type="InterPro" id="IPR028458">
    <property type="entry name" value="Twinfilin"/>
</dbReference>
<evidence type="ECO:0000259" key="9">
    <source>
        <dbReference type="PROSITE" id="PS51263"/>
    </source>
</evidence>
<comment type="similarity">
    <text evidence="2">Belongs to the actin-binding proteins ADF family. Twinfilin subfamily.</text>
</comment>
<protein>
    <submittedName>
        <fullName evidence="10">Actin depolymerizing protein</fullName>
    </submittedName>
</protein>
<feature type="region of interest" description="Disordered" evidence="8">
    <location>
        <begin position="286"/>
        <end position="334"/>
    </location>
</feature>
<feature type="domain" description="ADF-H" evidence="9">
    <location>
        <begin position="6"/>
        <end position="136"/>
    </location>
</feature>
<keyword evidence="6" id="KW-0206">Cytoskeleton</keyword>
<feature type="domain" description="ADF-H" evidence="9">
    <location>
        <begin position="178"/>
        <end position="306"/>
    </location>
</feature>
<dbReference type="GO" id="GO:0005737">
    <property type="term" value="C:cytoplasm"/>
    <property type="evidence" value="ECO:0007669"/>
    <property type="project" value="TreeGrafter"/>
</dbReference>
<evidence type="ECO:0000256" key="8">
    <source>
        <dbReference type="SAM" id="MobiDB-lite"/>
    </source>
</evidence>
<evidence type="ECO:0000313" key="10">
    <source>
        <dbReference type="EMBL" id="TFK55162.1"/>
    </source>
</evidence>
<dbReference type="PANTHER" id="PTHR13759:SF1">
    <property type="entry name" value="TWINFILIN"/>
    <property type="match status" value="1"/>
</dbReference>
<evidence type="ECO:0000313" key="11">
    <source>
        <dbReference type="Proteomes" id="UP000305948"/>
    </source>
</evidence>
<evidence type="ECO:0000256" key="7">
    <source>
        <dbReference type="ARBA" id="ARBA00038532"/>
    </source>
</evidence>
<proteinExistence type="inferred from homology"/>
<sequence length="334" mass="35811">MSATSGIGVSQDLRDVYSAAVDSRNVRFIKISIQNETLVHDTSYVVQGSLEEDLSILQNALDENTPAYVLARLDDPATEWLAIFYVPDSAKVRDKMLYASTRNSLTKSLGSTSFTDSLFATSKSDVTPEAYLAHKRHLAAPQPMSPREKEMADIKAAEREGGVAYRGSQVRTSIVGTGVGFNWGPEVEEAVKGLAGAETSRLVILTIDPATETLLLKSSSDIDLSHLSSALPASEPCYALLALPSPTVFIYSCPSSSPVKHRMLYSSGASSVYTAAKQLIPNVAGRKVETSEPGEVSEAWVRSEVGEEKKEGTQAQPQGGAGGFARPKRPGGRR</sequence>
<evidence type="ECO:0000256" key="1">
    <source>
        <dbReference type="ARBA" id="ARBA00004245"/>
    </source>
</evidence>
<keyword evidence="4" id="KW-0677">Repeat</keyword>
<dbReference type="Pfam" id="PF00241">
    <property type="entry name" value="Cofilin_ADF"/>
    <property type="match status" value="2"/>
</dbReference>
<dbReference type="STRING" id="5364.A0A5C3NCY5"/>
<dbReference type="OrthoDB" id="10006997at2759"/>
<keyword evidence="5" id="KW-0009">Actin-binding</keyword>
<dbReference type="GO" id="GO:0051015">
    <property type="term" value="F:actin filament binding"/>
    <property type="evidence" value="ECO:0007669"/>
    <property type="project" value="TreeGrafter"/>
</dbReference>
<reference evidence="10 11" key="1">
    <citation type="journal article" date="2019" name="Nat. Ecol. Evol.">
        <title>Megaphylogeny resolves global patterns of mushroom evolution.</title>
        <authorList>
            <person name="Varga T."/>
            <person name="Krizsan K."/>
            <person name="Foldi C."/>
            <person name="Dima B."/>
            <person name="Sanchez-Garcia M."/>
            <person name="Sanchez-Ramirez S."/>
            <person name="Szollosi G.J."/>
            <person name="Szarkandi J.G."/>
            <person name="Papp V."/>
            <person name="Albert L."/>
            <person name="Andreopoulos W."/>
            <person name="Angelini C."/>
            <person name="Antonin V."/>
            <person name="Barry K.W."/>
            <person name="Bougher N.L."/>
            <person name="Buchanan P."/>
            <person name="Buyck B."/>
            <person name="Bense V."/>
            <person name="Catcheside P."/>
            <person name="Chovatia M."/>
            <person name="Cooper J."/>
            <person name="Damon W."/>
            <person name="Desjardin D."/>
            <person name="Finy P."/>
            <person name="Geml J."/>
            <person name="Haridas S."/>
            <person name="Hughes K."/>
            <person name="Justo A."/>
            <person name="Karasinski D."/>
            <person name="Kautmanova I."/>
            <person name="Kiss B."/>
            <person name="Kocsube S."/>
            <person name="Kotiranta H."/>
            <person name="LaButti K.M."/>
            <person name="Lechner B.E."/>
            <person name="Liimatainen K."/>
            <person name="Lipzen A."/>
            <person name="Lukacs Z."/>
            <person name="Mihaltcheva S."/>
            <person name="Morgado L.N."/>
            <person name="Niskanen T."/>
            <person name="Noordeloos M.E."/>
            <person name="Ohm R.A."/>
            <person name="Ortiz-Santana B."/>
            <person name="Ovrebo C."/>
            <person name="Racz N."/>
            <person name="Riley R."/>
            <person name="Savchenko A."/>
            <person name="Shiryaev A."/>
            <person name="Soop K."/>
            <person name="Spirin V."/>
            <person name="Szebenyi C."/>
            <person name="Tomsovsky M."/>
            <person name="Tulloss R.E."/>
            <person name="Uehling J."/>
            <person name="Grigoriev I.V."/>
            <person name="Vagvolgyi C."/>
            <person name="Papp T."/>
            <person name="Martin F.M."/>
            <person name="Miettinen O."/>
            <person name="Hibbett D.S."/>
            <person name="Nagy L.G."/>
        </authorList>
    </citation>
    <scope>NUCLEOTIDE SEQUENCE [LARGE SCALE GENOMIC DNA]</scope>
    <source>
        <strain evidence="10 11">OMC1185</strain>
    </source>
</reference>
<dbReference type="InterPro" id="IPR029006">
    <property type="entry name" value="ADF-H/Gelsolin-like_dom_sf"/>
</dbReference>
<gene>
    <name evidence="10" type="ORF">OE88DRAFT_1622792</name>
</gene>
<dbReference type="SMART" id="SM00102">
    <property type="entry name" value="ADF"/>
    <property type="match status" value="2"/>
</dbReference>
<dbReference type="AlphaFoldDB" id="A0A5C3NCY5"/>
<comment type="subunit">
    <text evidence="7">Interacts with G-actin; ADP-actin form.</text>
</comment>
<dbReference type="PANTHER" id="PTHR13759">
    <property type="entry name" value="TWINFILIN"/>
    <property type="match status" value="1"/>
</dbReference>
<dbReference type="GO" id="GO:0051016">
    <property type="term" value="P:barbed-end actin filament capping"/>
    <property type="evidence" value="ECO:0007669"/>
    <property type="project" value="TreeGrafter"/>
</dbReference>
<dbReference type="SUPFAM" id="SSF55753">
    <property type="entry name" value="Actin depolymerizing proteins"/>
    <property type="match status" value="2"/>
</dbReference>
<dbReference type="PROSITE" id="PS51263">
    <property type="entry name" value="ADF_H"/>
    <property type="match status" value="2"/>
</dbReference>
<evidence type="ECO:0000256" key="5">
    <source>
        <dbReference type="ARBA" id="ARBA00023203"/>
    </source>
</evidence>
<keyword evidence="11" id="KW-1185">Reference proteome</keyword>
<dbReference type="GO" id="GO:0003785">
    <property type="term" value="F:actin monomer binding"/>
    <property type="evidence" value="ECO:0007669"/>
    <property type="project" value="TreeGrafter"/>
</dbReference>
<evidence type="ECO:0000256" key="6">
    <source>
        <dbReference type="ARBA" id="ARBA00023212"/>
    </source>
</evidence>
<dbReference type="FunFam" id="3.40.20.10:FF:000042">
    <property type="entry name" value="Actin depolymerizing protein"/>
    <property type="match status" value="1"/>
</dbReference>
<dbReference type="GO" id="GO:0005884">
    <property type="term" value="C:actin filament"/>
    <property type="evidence" value="ECO:0007669"/>
    <property type="project" value="TreeGrafter"/>
</dbReference>
<dbReference type="CDD" id="cd11285">
    <property type="entry name" value="ADF_Twf-N_like"/>
    <property type="match status" value="1"/>
</dbReference>
<evidence type="ECO:0000256" key="4">
    <source>
        <dbReference type="ARBA" id="ARBA00022737"/>
    </source>
</evidence>
<dbReference type="EMBL" id="ML213505">
    <property type="protein sequence ID" value="TFK55162.1"/>
    <property type="molecule type" value="Genomic_DNA"/>
</dbReference>
<evidence type="ECO:0000256" key="2">
    <source>
        <dbReference type="ARBA" id="ARBA00009557"/>
    </source>
</evidence>
<keyword evidence="3" id="KW-0963">Cytoplasm</keyword>
<dbReference type="GO" id="GO:0030042">
    <property type="term" value="P:actin filament depolymerization"/>
    <property type="evidence" value="ECO:0007669"/>
    <property type="project" value="TreeGrafter"/>
</dbReference>
<organism evidence="10 11">
    <name type="scientific">Heliocybe sulcata</name>
    <dbReference type="NCBI Taxonomy" id="5364"/>
    <lineage>
        <taxon>Eukaryota</taxon>
        <taxon>Fungi</taxon>
        <taxon>Dikarya</taxon>
        <taxon>Basidiomycota</taxon>
        <taxon>Agaricomycotina</taxon>
        <taxon>Agaricomycetes</taxon>
        <taxon>Gloeophyllales</taxon>
        <taxon>Gloeophyllaceae</taxon>
        <taxon>Heliocybe</taxon>
    </lineage>
</organism>
<dbReference type="Gene3D" id="3.40.20.10">
    <property type="entry name" value="Severin"/>
    <property type="match status" value="2"/>
</dbReference>
<dbReference type="Proteomes" id="UP000305948">
    <property type="component" value="Unassembled WGS sequence"/>
</dbReference>
<name>A0A5C3NCY5_9AGAM</name>
<comment type="subcellular location">
    <subcellularLocation>
        <location evidence="1">Cytoplasm</location>
        <location evidence="1">Cytoskeleton</location>
    </subcellularLocation>
</comment>
<accession>A0A5C3NCY5</accession>
<dbReference type="InterPro" id="IPR002108">
    <property type="entry name" value="ADF-H"/>
</dbReference>